<name>A0A6J8BSW3_MYTCO</name>
<dbReference type="InterPro" id="IPR016186">
    <property type="entry name" value="C-type_lectin-like/link_sf"/>
</dbReference>
<dbReference type="InterPro" id="IPR016187">
    <property type="entry name" value="CTDL_fold"/>
</dbReference>
<dbReference type="InterPro" id="IPR050828">
    <property type="entry name" value="C-type_lectin/matrix_domain"/>
</dbReference>
<dbReference type="SUPFAM" id="SSF56436">
    <property type="entry name" value="C-type lectin-like"/>
    <property type="match status" value="1"/>
</dbReference>
<dbReference type="EMBL" id="CACVKT020003954">
    <property type="protein sequence ID" value="CAC5386993.1"/>
    <property type="molecule type" value="Genomic_DNA"/>
</dbReference>
<dbReference type="PANTHER" id="PTHR45710">
    <property type="entry name" value="C-TYPE LECTIN DOMAIN-CONTAINING PROTEIN 180"/>
    <property type="match status" value="1"/>
</dbReference>
<dbReference type="Pfam" id="PF00059">
    <property type="entry name" value="Lectin_C"/>
    <property type="match status" value="1"/>
</dbReference>
<reference evidence="2 3" key="1">
    <citation type="submission" date="2020-06" db="EMBL/GenBank/DDBJ databases">
        <authorList>
            <person name="Li R."/>
            <person name="Bekaert M."/>
        </authorList>
    </citation>
    <scope>NUCLEOTIDE SEQUENCE [LARGE SCALE GENOMIC DNA]</scope>
    <source>
        <strain evidence="3">wild</strain>
    </source>
</reference>
<dbReference type="Gene3D" id="3.10.100.10">
    <property type="entry name" value="Mannose-Binding Protein A, subunit A"/>
    <property type="match status" value="1"/>
</dbReference>
<accession>A0A6J8BSW3</accession>
<keyword evidence="3" id="KW-1185">Reference proteome</keyword>
<protein>
    <recommendedName>
        <fullName evidence="1">C-type lectin domain-containing protein</fullName>
    </recommendedName>
</protein>
<gene>
    <name evidence="2" type="ORF">MCOR_22375</name>
</gene>
<dbReference type="PANTHER" id="PTHR45710:SF36">
    <property type="entry name" value="C-TYPE LECTIN DOMAIN-CONTAINING PROTEIN"/>
    <property type="match status" value="1"/>
</dbReference>
<dbReference type="Proteomes" id="UP000507470">
    <property type="component" value="Unassembled WGS sequence"/>
</dbReference>
<organism evidence="2 3">
    <name type="scientific">Mytilus coruscus</name>
    <name type="common">Sea mussel</name>
    <dbReference type="NCBI Taxonomy" id="42192"/>
    <lineage>
        <taxon>Eukaryota</taxon>
        <taxon>Metazoa</taxon>
        <taxon>Spiralia</taxon>
        <taxon>Lophotrochozoa</taxon>
        <taxon>Mollusca</taxon>
        <taxon>Bivalvia</taxon>
        <taxon>Autobranchia</taxon>
        <taxon>Pteriomorphia</taxon>
        <taxon>Mytilida</taxon>
        <taxon>Mytiloidea</taxon>
        <taxon>Mytilidae</taxon>
        <taxon>Mytilinae</taxon>
        <taxon>Mytilus</taxon>
    </lineage>
</organism>
<evidence type="ECO:0000259" key="1">
    <source>
        <dbReference type="SMART" id="SM00034"/>
    </source>
</evidence>
<dbReference type="SMART" id="SM00034">
    <property type="entry name" value="CLECT"/>
    <property type="match status" value="1"/>
</dbReference>
<dbReference type="InterPro" id="IPR001304">
    <property type="entry name" value="C-type_lectin-like"/>
</dbReference>
<dbReference type="AlphaFoldDB" id="A0A6J8BSW3"/>
<evidence type="ECO:0000313" key="2">
    <source>
        <dbReference type="EMBL" id="CAC5386993.1"/>
    </source>
</evidence>
<feature type="domain" description="C-type lectin" evidence="1">
    <location>
        <begin position="47"/>
        <end position="175"/>
    </location>
</feature>
<proteinExistence type="predicted"/>
<sequence length="179" mass="20532">MCDTIIWNFNKQMCMLHSESSFIGNNGSHNVTMEKGWLVYVVAFSGCAIPGYDYFPDVNICIKPYTLTKTWQAARTHCQGDGADLITITSNQIRDVVFDYSYCKIRVWVGLRQEQWLNAEPFANIFGPNTLLNNEDLQFQQDTDKSCGTFVMTSSEMKIIDDSCNIRKRSFFICEILQT</sequence>
<evidence type="ECO:0000313" key="3">
    <source>
        <dbReference type="Proteomes" id="UP000507470"/>
    </source>
</evidence>
<dbReference type="OrthoDB" id="6050186at2759"/>
<dbReference type="CDD" id="cd00037">
    <property type="entry name" value="CLECT"/>
    <property type="match status" value="1"/>
</dbReference>